<evidence type="ECO:0000256" key="5">
    <source>
        <dbReference type="ARBA" id="ARBA00023065"/>
    </source>
</evidence>
<evidence type="ECO:0000256" key="8">
    <source>
        <dbReference type="ARBA" id="ARBA00023180"/>
    </source>
</evidence>
<keyword evidence="4 11" id="KW-1133">Transmembrane helix</keyword>
<keyword evidence="6 11" id="KW-0472">Membrane</keyword>
<evidence type="ECO:0000256" key="2">
    <source>
        <dbReference type="ARBA" id="ARBA00022448"/>
    </source>
</evidence>
<evidence type="ECO:0000256" key="6">
    <source>
        <dbReference type="ARBA" id="ARBA00023136"/>
    </source>
</evidence>
<dbReference type="Gene3D" id="1.10.287.70">
    <property type="match status" value="1"/>
</dbReference>
<feature type="transmembrane region" description="Helical" evidence="11">
    <location>
        <begin position="156"/>
        <end position="174"/>
    </location>
</feature>
<keyword evidence="7" id="KW-0675">Receptor</keyword>
<evidence type="ECO:0000256" key="4">
    <source>
        <dbReference type="ARBA" id="ARBA00022989"/>
    </source>
</evidence>
<dbReference type="GO" id="GO:0015276">
    <property type="term" value="F:ligand-gated monoatomic ion channel activity"/>
    <property type="evidence" value="ECO:0007669"/>
    <property type="project" value="InterPro"/>
</dbReference>
<dbReference type="Gene3D" id="3.40.190.10">
    <property type="entry name" value="Periplasmic binding protein-like II"/>
    <property type="match status" value="1"/>
</dbReference>
<name>A0A1I8FBK0_9PLAT</name>
<evidence type="ECO:0000256" key="3">
    <source>
        <dbReference type="ARBA" id="ARBA00022692"/>
    </source>
</evidence>
<dbReference type="InterPro" id="IPR001320">
    <property type="entry name" value="Iontro_rcpt_C"/>
</dbReference>
<sequence>KVYEYCCFGYCIDLLRRLANSTPFNYNLYLVSDGTIGNKETVHSGDISDSHPAGVPDEGAKVTDIVRGGQLVHPLGVAEVFVPRLVEVRAEGERSGQVDGHCGRLVHRQADLAVAPMTITPERNLRVAFTKPFKYLGLTILVKRPGSFLQPFERTLWVLVGLSVHVVALVLYLLDRFSPLGRFKLARNQQGTDEEALNFVSAIGLPGRPVELRHRRGHARSFSPGVSGHGVGRLCHDNLWQATPPTPGRLPGAGPGQADTISGIDVMSGLKAVDQDDKKKPYYDVQSAIEM</sequence>
<protein>
    <submittedName>
        <fullName evidence="14">PBPe domain-containing protein</fullName>
    </submittedName>
</protein>
<evidence type="ECO:0000256" key="11">
    <source>
        <dbReference type="SAM" id="Phobius"/>
    </source>
</evidence>
<organism evidence="13 14">
    <name type="scientific">Macrostomum lignano</name>
    <dbReference type="NCBI Taxonomy" id="282301"/>
    <lineage>
        <taxon>Eukaryota</taxon>
        <taxon>Metazoa</taxon>
        <taxon>Spiralia</taxon>
        <taxon>Lophotrochozoa</taxon>
        <taxon>Platyhelminthes</taxon>
        <taxon>Rhabditophora</taxon>
        <taxon>Macrostomorpha</taxon>
        <taxon>Macrostomida</taxon>
        <taxon>Macrostomidae</taxon>
        <taxon>Macrostomum</taxon>
    </lineage>
</organism>
<keyword evidence="2" id="KW-0813">Transport</keyword>
<keyword evidence="8" id="KW-0325">Glycoprotein</keyword>
<dbReference type="InterPro" id="IPR015683">
    <property type="entry name" value="Ionotropic_Glu_rcpt"/>
</dbReference>
<proteinExistence type="predicted"/>
<evidence type="ECO:0000256" key="7">
    <source>
        <dbReference type="ARBA" id="ARBA00023170"/>
    </source>
</evidence>
<dbReference type="GO" id="GO:0016020">
    <property type="term" value="C:membrane"/>
    <property type="evidence" value="ECO:0007669"/>
    <property type="project" value="UniProtKB-SubCell"/>
</dbReference>
<dbReference type="Proteomes" id="UP000095280">
    <property type="component" value="Unplaced"/>
</dbReference>
<evidence type="ECO:0000256" key="10">
    <source>
        <dbReference type="ARBA" id="ARBA00023303"/>
    </source>
</evidence>
<keyword evidence="3 11" id="KW-0812">Transmembrane</keyword>
<evidence type="ECO:0000256" key="9">
    <source>
        <dbReference type="ARBA" id="ARBA00023286"/>
    </source>
</evidence>
<accession>A0A1I8FBK0</accession>
<dbReference type="AlphaFoldDB" id="A0A1I8FBK0"/>
<dbReference type="SMART" id="SM00079">
    <property type="entry name" value="PBPe"/>
    <property type="match status" value="1"/>
</dbReference>
<evidence type="ECO:0000256" key="1">
    <source>
        <dbReference type="ARBA" id="ARBA00004141"/>
    </source>
</evidence>
<keyword evidence="10" id="KW-0407">Ion channel</keyword>
<evidence type="ECO:0000313" key="13">
    <source>
        <dbReference type="Proteomes" id="UP000095280"/>
    </source>
</evidence>
<feature type="domain" description="Ionotropic glutamate receptor C-terminal" evidence="12">
    <location>
        <begin position="2"/>
        <end position="243"/>
    </location>
</feature>
<comment type="subcellular location">
    <subcellularLocation>
        <location evidence="1">Membrane</location>
        <topology evidence="1">Multi-pass membrane protein</topology>
    </subcellularLocation>
</comment>
<dbReference type="InterPro" id="IPR019594">
    <property type="entry name" value="Glu/Gly-bd"/>
</dbReference>
<keyword evidence="13" id="KW-1185">Reference proteome</keyword>
<reference evidence="14" key="1">
    <citation type="submission" date="2016-11" db="UniProtKB">
        <authorList>
            <consortium name="WormBaseParasite"/>
        </authorList>
    </citation>
    <scope>IDENTIFICATION</scope>
</reference>
<evidence type="ECO:0000259" key="12">
    <source>
        <dbReference type="SMART" id="SM00079"/>
    </source>
</evidence>
<dbReference type="SUPFAM" id="SSF53850">
    <property type="entry name" value="Periplasmic binding protein-like II"/>
    <property type="match status" value="1"/>
</dbReference>
<dbReference type="WBParaSite" id="maker-unitig_27467-snap-gene-0.2-mRNA-1">
    <property type="protein sequence ID" value="maker-unitig_27467-snap-gene-0.2-mRNA-1"/>
    <property type="gene ID" value="maker-unitig_27467-snap-gene-0.2"/>
</dbReference>
<dbReference type="PANTHER" id="PTHR18966">
    <property type="entry name" value="IONOTROPIC GLUTAMATE RECEPTOR"/>
    <property type="match status" value="1"/>
</dbReference>
<keyword evidence="5" id="KW-0406">Ion transport</keyword>
<keyword evidence="9" id="KW-1071">Ligand-gated ion channel</keyword>
<dbReference type="Pfam" id="PF10613">
    <property type="entry name" value="Lig_chan-Glu_bd"/>
    <property type="match status" value="1"/>
</dbReference>
<evidence type="ECO:0000313" key="14">
    <source>
        <dbReference type="WBParaSite" id="maker-unitig_27467-snap-gene-0.2-mRNA-1"/>
    </source>
</evidence>